<dbReference type="AlphaFoldDB" id="A0A0F9WQ63"/>
<gene>
    <name evidence="1" type="ORF">LCGC14_0248730</name>
</gene>
<reference evidence="1" key="1">
    <citation type="journal article" date="2015" name="Nature">
        <title>Complex archaea that bridge the gap between prokaryotes and eukaryotes.</title>
        <authorList>
            <person name="Spang A."/>
            <person name="Saw J.H."/>
            <person name="Jorgensen S.L."/>
            <person name="Zaremba-Niedzwiedzka K."/>
            <person name="Martijn J."/>
            <person name="Lind A.E."/>
            <person name="van Eijk R."/>
            <person name="Schleper C."/>
            <person name="Guy L."/>
            <person name="Ettema T.J."/>
        </authorList>
    </citation>
    <scope>NUCLEOTIDE SEQUENCE</scope>
</reference>
<protein>
    <submittedName>
        <fullName evidence="1">Uncharacterized protein</fullName>
    </submittedName>
</protein>
<evidence type="ECO:0000313" key="1">
    <source>
        <dbReference type="EMBL" id="KKN88311.1"/>
    </source>
</evidence>
<dbReference type="EMBL" id="LAZR01000129">
    <property type="protein sequence ID" value="KKN88311.1"/>
    <property type="molecule type" value="Genomic_DNA"/>
</dbReference>
<proteinExistence type="predicted"/>
<comment type="caution">
    <text evidence="1">The sequence shown here is derived from an EMBL/GenBank/DDBJ whole genome shotgun (WGS) entry which is preliminary data.</text>
</comment>
<accession>A0A0F9WQ63</accession>
<sequence length="71" mass="8196">MSIVDKQTPVTSGYKRQWTRCKECKNIAYYDYIPYGLGNPTRTLPCGHGLFLRFDEAIDFITEEDAIKETS</sequence>
<organism evidence="1">
    <name type="scientific">marine sediment metagenome</name>
    <dbReference type="NCBI Taxonomy" id="412755"/>
    <lineage>
        <taxon>unclassified sequences</taxon>
        <taxon>metagenomes</taxon>
        <taxon>ecological metagenomes</taxon>
    </lineage>
</organism>
<name>A0A0F9WQ63_9ZZZZ</name>